<feature type="compositionally biased region" description="Basic and acidic residues" evidence="1">
    <location>
        <begin position="1226"/>
        <end position="1259"/>
    </location>
</feature>
<proteinExistence type="predicted"/>
<feature type="compositionally biased region" description="Polar residues" evidence="1">
    <location>
        <begin position="1128"/>
        <end position="1163"/>
    </location>
</feature>
<feature type="region of interest" description="Disordered" evidence="1">
    <location>
        <begin position="1054"/>
        <end position="1286"/>
    </location>
</feature>
<dbReference type="GeneID" id="100890361"/>
<protein>
    <submittedName>
        <fullName evidence="2">Uncharacterized protein</fullName>
    </submittedName>
</protein>
<evidence type="ECO:0000256" key="1">
    <source>
        <dbReference type="SAM" id="MobiDB-lite"/>
    </source>
</evidence>
<feature type="region of interest" description="Disordered" evidence="1">
    <location>
        <begin position="890"/>
        <end position="956"/>
    </location>
</feature>
<reference evidence="3" key="1">
    <citation type="submission" date="2015-02" db="EMBL/GenBank/DDBJ databases">
        <title>Genome sequencing for Strongylocentrotus purpuratus.</title>
        <authorList>
            <person name="Murali S."/>
            <person name="Liu Y."/>
            <person name="Vee V."/>
            <person name="English A."/>
            <person name="Wang M."/>
            <person name="Skinner E."/>
            <person name="Han Y."/>
            <person name="Muzny D.M."/>
            <person name="Worley K.C."/>
            <person name="Gibbs R.A."/>
        </authorList>
    </citation>
    <scope>NUCLEOTIDE SEQUENCE</scope>
</reference>
<feature type="compositionally biased region" description="Polar residues" evidence="1">
    <location>
        <begin position="1105"/>
        <end position="1117"/>
    </location>
</feature>
<feature type="compositionally biased region" description="Low complexity" evidence="1">
    <location>
        <begin position="415"/>
        <end position="437"/>
    </location>
</feature>
<dbReference type="OrthoDB" id="10130023at2759"/>
<feature type="region of interest" description="Disordered" evidence="1">
    <location>
        <begin position="194"/>
        <end position="280"/>
    </location>
</feature>
<reference evidence="2" key="2">
    <citation type="submission" date="2021-01" db="UniProtKB">
        <authorList>
            <consortium name="EnsemblMetazoa"/>
        </authorList>
    </citation>
    <scope>IDENTIFICATION</scope>
</reference>
<dbReference type="GO" id="GO:0005634">
    <property type="term" value="C:nucleus"/>
    <property type="evidence" value="ECO:0000318"/>
    <property type="project" value="GO_Central"/>
</dbReference>
<keyword evidence="3" id="KW-1185">Reference proteome</keyword>
<dbReference type="RefSeq" id="XP_030829734.1">
    <property type="nucleotide sequence ID" value="XM_030973874.1"/>
</dbReference>
<feature type="compositionally biased region" description="Low complexity" evidence="1">
    <location>
        <begin position="1086"/>
        <end position="1104"/>
    </location>
</feature>
<feature type="compositionally biased region" description="Polar residues" evidence="1">
    <location>
        <begin position="822"/>
        <end position="832"/>
    </location>
</feature>
<feature type="compositionally biased region" description="Polar residues" evidence="1">
    <location>
        <begin position="1265"/>
        <end position="1274"/>
    </location>
</feature>
<feature type="region of interest" description="Disordered" evidence="1">
    <location>
        <begin position="108"/>
        <end position="135"/>
    </location>
</feature>
<dbReference type="Proteomes" id="UP000007110">
    <property type="component" value="Unassembled WGS sequence"/>
</dbReference>
<feature type="compositionally biased region" description="Basic and acidic residues" evidence="1">
    <location>
        <begin position="810"/>
        <end position="821"/>
    </location>
</feature>
<feature type="compositionally biased region" description="Pro residues" evidence="1">
    <location>
        <begin position="1164"/>
        <end position="1179"/>
    </location>
</feature>
<accession>A0A7M7N2L5</accession>
<feature type="compositionally biased region" description="Basic and acidic residues" evidence="1">
    <location>
        <begin position="233"/>
        <end position="252"/>
    </location>
</feature>
<dbReference type="KEGG" id="spu:100890361"/>
<feature type="region of interest" description="Disordered" evidence="1">
    <location>
        <begin position="318"/>
        <end position="534"/>
    </location>
</feature>
<organism evidence="2 3">
    <name type="scientific">Strongylocentrotus purpuratus</name>
    <name type="common">Purple sea urchin</name>
    <dbReference type="NCBI Taxonomy" id="7668"/>
    <lineage>
        <taxon>Eukaryota</taxon>
        <taxon>Metazoa</taxon>
        <taxon>Echinodermata</taxon>
        <taxon>Eleutherozoa</taxon>
        <taxon>Echinozoa</taxon>
        <taxon>Echinoidea</taxon>
        <taxon>Euechinoidea</taxon>
        <taxon>Echinacea</taxon>
        <taxon>Camarodonta</taxon>
        <taxon>Echinidea</taxon>
        <taxon>Strongylocentrotidae</taxon>
        <taxon>Strongylocentrotus</taxon>
    </lineage>
</organism>
<evidence type="ECO:0000313" key="2">
    <source>
        <dbReference type="EnsemblMetazoa" id="XP_030829734"/>
    </source>
</evidence>
<dbReference type="EnsemblMetazoa" id="XM_003727337">
    <property type="protein sequence ID" value="XP_003727385"/>
    <property type="gene ID" value="LOC100890361"/>
</dbReference>
<name>A0A7M7N2L5_STRPU</name>
<feature type="compositionally biased region" description="Pro residues" evidence="1">
    <location>
        <begin position="438"/>
        <end position="447"/>
    </location>
</feature>
<dbReference type="RefSeq" id="XP_003727385.1">
    <property type="nucleotide sequence ID" value="XM_003727337.3"/>
</dbReference>
<feature type="compositionally biased region" description="Low complexity" evidence="1">
    <location>
        <begin position="370"/>
        <end position="402"/>
    </location>
</feature>
<evidence type="ECO:0000313" key="3">
    <source>
        <dbReference type="Proteomes" id="UP000007110"/>
    </source>
</evidence>
<feature type="compositionally biased region" description="Low complexity" evidence="1">
    <location>
        <begin position="333"/>
        <end position="364"/>
    </location>
</feature>
<feature type="region of interest" description="Disordered" evidence="1">
    <location>
        <begin position="604"/>
        <end position="635"/>
    </location>
</feature>
<dbReference type="InParanoid" id="A0A7M7N2L5"/>
<feature type="region of interest" description="Disordered" evidence="1">
    <location>
        <begin position="790"/>
        <end position="856"/>
    </location>
</feature>
<dbReference type="EnsemblMetazoa" id="XM_030973874">
    <property type="protein sequence ID" value="XP_030829734"/>
    <property type="gene ID" value="LOC100890361"/>
</dbReference>
<feature type="compositionally biased region" description="Low complexity" evidence="1">
    <location>
        <begin position="254"/>
        <end position="264"/>
    </location>
</feature>
<feature type="compositionally biased region" description="Low complexity" evidence="1">
    <location>
        <begin position="502"/>
        <end position="521"/>
    </location>
</feature>
<feature type="compositionally biased region" description="Basic and acidic residues" evidence="1">
    <location>
        <begin position="1206"/>
        <end position="1219"/>
    </location>
</feature>
<dbReference type="GO" id="GO:0005737">
    <property type="term" value="C:cytoplasm"/>
    <property type="evidence" value="ECO:0000318"/>
    <property type="project" value="GO_Central"/>
</dbReference>
<feature type="compositionally biased region" description="Basic and acidic residues" evidence="1">
    <location>
        <begin position="920"/>
        <end position="945"/>
    </location>
</feature>
<sequence>MMVKPVKKRAIQEWKLTEAIQPKEKVPEPTPKALMNHIEYPRVSQANLLTQAQASVMHHSHPFHIPPPGVMIPGDPRAAMRNHYVEPMYIHPQSIPRSTGPPNVIIRPPERQSHPRMINPSDITGLPGRGAKRPQMPQDMAAVEAKASRKRRKPEGTTEFVMSPFLNGSVNGSVHINEKVPPIQPIILDFEVPLPPLSPHPDERMAGPRGDGGGGERKVESHGAQAMSPVHSPAREDDHRHPRHAGGADRHSSKSGSGNSTKNSLFKKPDINHYKSSTQTGGTRCFICQNSIIPNTKDYPVAPSGLVICTKCRVLAKSGSPVAVGPPPKIQIPGRSSHSRSQPQQRIPRSPVAKSPAASLTLPRSPLPRSPSSRSPAPSSPLPNSSPSSPANTLSAPNSPASTSGLSVPGSPRYSAPNSPRYSAPSSPRNSAPSSPVSRPPGSPLPKHPSIVVSRSPYMNSSYSQPPSPRPMEYPSGRRHSISGTHLEVHVGSGASKASPTGSIGAGASPRPGSAADSPASMENLQLPPGREGDDTTIRALLQLGRMKADSERRTVLQGTNRALDQGELRLPRTLADISRLDQAQLLELQHRLRYAGLPSRCYQQEFQGSPNHDDTGTRNSKGHHLPKSSLSPNSVQSVLQLPYQGNGPPLIRSEGVVGTALPITALPSTTEDAPLKISRVIRSAQEHDSIDHRRSHSPSDPQLRMLESLESLRKTGQQCGASQLEKYGKYYKKNGSKASATIDMFRDQYSVFQCHCSSTEVFFIKCPDCDFICNSIFGMELHIAAQRHGEVRGPPPPPSRDADYACDEQSCKESRADSEASHSSFETQSADTEAEGSGAGSPPRTAQMASPNVYSPLPNSIPEAWREQVASRMRLQSGVVDLGSTVPHVNIPRPMAQGLGEHLRPHHGPTELPSPLDLSGKRSAEQSLLEHRERSGSRERRSHESNGPLDLSGYKHIQTPNSQFVSSQRLGSVGSVIEKSMATSVPSLALSQAVSQITPGMPAMAVPGMSVPGMMLATANASQPPYPIPTMLYPLSTLAGTIPLLTPIHFQSASAPPSPNYSRHLESSQPRRASCSLAPPTEIYSKSASPSPSMSSPQEQSRQTLSVPQQLSSHPSQGPRAKALSYQGGTITIQPSASSLSSSTNQKTVTLESQFSRSSPATPQGPPHSPQTPMPSSPAPLLSSTVQTPSVWVKSEPQSDEEMDRDNMISRLDKDKDTPNCQNDISEKNDGKGDKAKSIEQKDIDAEKEKEKEKELEKFGLSTKIPTSSSSNRLPPVQIKNEPEN</sequence>